<evidence type="ECO:0000256" key="1">
    <source>
        <dbReference type="ARBA" id="ARBA00022679"/>
    </source>
</evidence>
<evidence type="ECO:0000313" key="5">
    <source>
        <dbReference type="Proteomes" id="UP000002008"/>
    </source>
</evidence>
<dbReference type="eggNOG" id="COG0438">
    <property type="taxonomic scope" value="Bacteria"/>
</dbReference>
<dbReference type="Gene3D" id="3.40.50.2000">
    <property type="entry name" value="Glycogen Phosphorylase B"/>
    <property type="match status" value="2"/>
</dbReference>
<dbReference type="InterPro" id="IPR001296">
    <property type="entry name" value="Glyco_trans_1"/>
</dbReference>
<dbReference type="STRING" id="324602.Caur_3253"/>
<protein>
    <submittedName>
        <fullName evidence="4">Glycosyl transferase group 1</fullName>
    </submittedName>
</protein>
<dbReference type="CAZy" id="GT4">
    <property type="family name" value="Glycosyltransferase Family 4"/>
</dbReference>
<dbReference type="EnsemblBacteria" id="ABY36441">
    <property type="protein sequence ID" value="ABY36441"/>
    <property type="gene ID" value="Caur_3253"/>
</dbReference>
<feature type="domain" description="Glycosyltransferase subfamily 4-like N-terminal" evidence="3">
    <location>
        <begin position="16"/>
        <end position="184"/>
    </location>
</feature>
<evidence type="ECO:0000259" key="2">
    <source>
        <dbReference type="Pfam" id="PF00534"/>
    </source>
</evidence>
<evidence type="ECO:0000313" key="4">
    <source>
        <dbReference type="EMBL" id="ABY36441.1"/>
    </source>
</evidence>
<dbReference type="RefSeq" id="WP_012259094.1">
    <property type="nucleotide sequence ID" value="NC_010175.1"/>
</dbReference>
<dbReference type="EMBL" id="CP000909">
    <property type="protein sequence ID" value="ABY36441.1"/>
    <property type="molecule type" value="Genomic_DNA"/>
</dbReference>
<evidence type="ECO:0000259" key="3">
    <source>
        <dbReference type="Pfam" id="PF13439"/>
    </source>
</evidence>
<dbReference type="GO" id="GO:0016757">
    <property type="term" value="F:glycosyltransferase activity"/>
    <property type="evidence" value="ECO:0000318"/>
    <property type="project" value="GO_Central"/>
</dbReference>
<dbReference type="Pfam" id="PF00534">
    <property type="entry name" value="Glycos_transf_1"/>
    <property type="match status" value="1"/>
</dbReference>
<sequence length="384" mass="42861">MRIGVDYTAGIWQGAGIGRYTRELIRAAAQAGPDLDFQLFYAAGGLDAQSPFARYAHNLAATYRNITLRPLPISPRLLTILWQRLRLPLRIEWFVGPLDIVHAPDFVLPPTKARTLLTIHDLTFLVEPACAEPNLRRYLSTAVPRSLQRANLIIVDSKATAGDLGRLYGIPRQRVRLLYPAVDERFRPLTGDAVVRVRERLHLPARFLLFVGTLEPRKNLVRLLQAFALLQNEYPDLHLLLAGRKGWLYDDIFAAVEQYHLSERVHFLDFVADEDLPALYNLAEAFVYPSLYEGFGFPVLEALACGTPVVTTKVSSLPEVAGTAAIFVDPLEPEDIADGIRTALSNPASLRIAGPQQAAAFRWERAGQELVAMYRELVATTTAR</sequence>
<dbReference type="SUPFAM" id="SSF53756">
    <property type="entry name" value="UDP-Glycosyltransferase/glycogen phosphorylase"/>
    <property type="match status" value="1"/>
</dbReference>
<accession>A9WIY2</accession>
<dbReference type="PANTHER" id="PTHR46401">
    <property type="entry name" value="GLYCOSYLTRANSFERASE WBBK-RELATED"/>
    <property type="match status" value="1"/>
</dbReference>
<dbReference type="AlphaFoldDB" id="A9WIY2"/>
<dbReference type="CDD" id="cd03809">
    <property type="entry name" value="GT4_MtfB-like"/>
    <property type="match status" value="1"/>
</dbReference>
<dbReference type="PATRIC" id="fig|324602.8.peg.3672"/>
<reference evidence="5" key="1">
    <citation type="journal article" date="2011" name="BMC Genomics">
        <title>Complete genome sequence of the filamentous anoxygenic phototrophic bacterium Chloroflexus aurantiacus.</title>
        <authorList>
            <person name="Tang K.H."/>
            <person name="Barry K."/>
            <person name="Chertkov O."/>
            <person name="Dalin E."/>
            <person name="Han C.S."/>
            <person name="Hauser L.J."/>
            <person name="Honchak B.M."/>
            <person name="Karbach L.E."/>
            <person name="Land M.L."/>
            <person name="Lapidus A."/>
            <person name="Larimer F.W."/>
            <person name="Mikhailova N."/>
            <person name="Pitluck S."/>
            <person name="Pierson B.K."/>
            <person name="Blankenship R.E."/>
        </authorList>
    </citation>
    <scope>NUCLEOTIDE SEQUENCE [LARGE SCALE GENOMIC DNA]</scope>
    <source>
        <strain evidence="5">ATCC 29366 / DSM 635 / J-10-fl</strain>
    </source>
</reference>
<dbReference type="Pfam" id="PF13439">
    <property type="entry name" value="Glyco_transf_4"/>
    <property type="match status" value="1"/>
</dbReference>
<dbReference type="HOGENOM" id="CLU_009583_27_6_0"/>
<dbReference type="InParanoid" id="A9WIY2"/>
<feature type="domain" description="Glycosyl transferase family 1" evidence="2">
    <location>
        <begin position="205"/>
        <end position="349"/>
    </location>
</feature>
<dbReference type="PANTHER" id="PTHR46401:SF2">
    <property type="entry name" value="GLYCOSYLTRANSFERASE WBBK-RELATED"/>
    <property type="match status" value="1"/>
</dbReference>
<proteinExistence type="predicted"/>
<dbReference type="FunFam" id="3.40.50.2000:FF:000119">
    <property type="entry name" value="Glycosyl transferase group 1"/>
    <property type="match status" value="1"/>
</dbReference>
<dbReference type="KEGG" id="cau:Caur_3253"/>
<dbReference type="InterPro" id="IPR028098">
    <property type="entry name" value="Glyco_trans_4-like_N"/>
</dbReference>
<organism evidence="4 5">
    <name type="scientific">Chloroflexus aurantiacus (strain ATCC 29366 / DSM 635 / J-10-fl)</name>
    <dbReference type="NCBI Taxonomy" id="324602"/>
    <lineage>
        <taxon>Bacteria</taxon>
        <taxon>Bacillati</taxon>
        <taxon>Chloroflexota</taxon>
        <taxon>Chloroflexia</taxon>
        <taxon>Chloroflexales</taxon>
        <taxon>Chloroflexineae</taxon>
        <taxon>Chloroflexaceae</taxon>
        <taxon>Chloroflexus</taxon>
    </lineage>
</organism>
<dbReference type="GO" id="GO:0009103">
    <property type="term" value="P:lipopolysaccharide biosynthetic process"/>
    <property type="evidence" value="ECO:0000318"/>
    <property type="project" value="GO_Central"/>
</dbReference>
<keyword evidence="1 4" id="KW-0808">Transferase</keyword>
<gene>
    <name evidence="4" type="ordered locus">Caur_3253</name>
</gene>
<dbReference type="Proteomes" id="UP000002008">
    <property type="component" value="Chromosome"/>
</dbReference>
<keyword evidence="5" id="KW-1185">Reference proteome</keyword>
<name>A9WIY2_CHLAA</name>